<keyword evidence="3 7" id="KW-0694">RNA-binding</keyword>
<reference evidence="10 11" key="1">
    <citation type="submission" date="2020-07" db="EMBL/GenBank/DDBJ databases">
        <title>Sequencing the genomes of 1000 actinobacteria strains.</title>
        <authorList>
            <person name="Klenk H.-P."/>
        </authorList>
    </citation>
    <scope>NUCLEOTIDE SEQUENCE [LARGE SCALE GENOMIC DNA]</scope>
    <source>
        <strain evidence="10 11">DSM 100723</strain>
    </source>
</reference>
<evidence type="ECO:0000313" key="11">
    <source>
        <dbReference type="Proteomes" id="UP000523079"/>
    </source>
</evidence>
<keyword evidence="5 7" id="KW-0687">Ribonucleoprotein</keyword>
<evidence type="ECO:0000256" key="4">
    <source>
        <dbReference type="ARBA" id="ARBA00022980"/>
    </source>
</evidence>
<evidence type="ECO:0000256" key="2">
    <source>
        <dbReference type="ARBA" id="ARBA00022730"/>
    </source>
</evidence>
<dbReference type="SUPFAM" id="SSF50447">
    <property type="entry name" value="Translation proteins"/>
    <property type="match status" value="1"/>
</dbReference>
<dbReference type="AlphaFoldDB" id="A0A7W3P4R8"/>
<dbReference type="InterPro" id="IPR009000">
    <property type="entry name" value="Transl_B-barrel_sf"/>
</dbReference>
<dbReference type="InterPro" id="IPR000597">
    <property type="entry name" value="Ribosomal_uL3"/>
</dbReference>
<organism evidence="10 11">
    <name type="scientific">Microlunatus kandeliicorticis</name>
    <dbReference type="NCBI Taxonomy" id="1759536"/>
    <lineage>
        <taxon>Bacteria</taxon>
        <taxon>Bacillati</taxon>
        <taxon>Actinomycetota</taxon>
        <taxon>Actinomycetes</taxon>
        <taxon>Propionibacteriales</taxon>
        <taxon>Propionibacteriaceae</taxon>
        <taxon>Microlunatus</taxon>
    </lineage>
</organism>
<dbReference type="GO" id="GO:0003735">
    <property type="term" value="F:structural constituent of ribosome"/>
    <property type="evidence" value="ECO:0007669"/>
    <property type="project" value="UniProtKB-UniRule"/>
</dbReference>
<dbReference type="Gene3D" id="3.30.160.810">
    <property type="match status" value="1"/>
</dbReference>
<dbReference type="HAMAP" id="MF_01325_B">
    <property type="entry name" value="Ribosomal_uL3_B"/>
    <property type="match status" value="1"/>
</dbReference>
<dbReference type="InterPro" id="IPR019927">
    <property type="entry name" value="Ribosomal_uL3_bac/org-type"/>
</dbReference>
<evidence type="ECO:0000256" key="6">
    <source>
        <dbReference type="ARBA" id="ARBA00035243"/>
    </source>
</evidence>
<dbReference type="GO" id="GO:0019843">
    <property type="term" value="F:rRNA binding"/>
    <property type="evidence" value="ECO:0007669"/>
    <property type="project" value="UniProtKB-UniRule"/>
</dbReference>
<dbReference type="GO" id="GO:0006412">
    <property type="term" value="P:translation"/>
    <property type="evidence" value="ECO:0007669"/>
    <property type="project" value="UniProtKB-UniRule"/>
</dbReference>
<accession>A0A7W3P4R8</accession>
<dbReference type="PANTHER" id="PTHR11229">
    <property type="entry name" value="50S RIBOSOMAL PROTEIN L3"/>
    <property type="match status" value="1"/>
</dbReference>
<comment type="caution">
    <text evidence="10">The sequence shown here is derived from an EMBL/GenBank/DDBJ whole genome shotgun (WGS) entry which is preliminary data.</text>
</comment>
<dbReference type="Proteomes" id="UP000523079">
    <property type="component" value="Unassembled WGS sequence"/>
</dbReference>
<dbReference type="Gene3D" id="2.40.30.10">
    <property type="entry name" value="Translation factors"/>
    <property type="match status" value="1"/>
</dbReference>
<evidence type="ECO:0000256" key="9">
    <source>
        <dbReference type="RuleBase" id="RU003906"/>
    </source>
</evidence>
<evidence type="ECO:0000313" key="10">
    <source>
        <dbReference type="EMBL" id="MBA8793095.1"/>
    </source>
</evidence>
<comment type="function">
    <text evidence="7 9">One of the primary rRNA binding proteins, it binds directly near the 3'-end of the 23S rRNA, where it nucleates assembly of the 50S subunit.</text>
</comment>
<proteinExistence type="inferred from homology"/>
<dbReference type="NCBIfam" id="TIGR03625">
    <property type="entry name" value="L3_bact"/>
    <property type="match status" value="1"/>
</dbReference>
<dbReference type="PROSITE" id="PS00474">
    <property type="entry name" value="RIBOSOMAL_L3"/>
    <property type="match status" value="1"/>
</dbReference>
<comment type="subunit">
    <text evidence="7 9">Part of the 50S ribosomal subunit. Forms a cluster with proteins L14 and L19.</text>
</comment>
<keyword evidence="2 7" id="KW-0699">rRNA-binding</keyword>
<dbReference type="RefSeq" id="WP_182558644.1">
    <property type="nucleotide sequence ID" value="NZ_JACGWT010000001.1"/>
</dbReference>
<keyword evidence="4 7" id="KW-0689">Ribosomal protein</keyword>
<evidence type="ECO:0000256" key="3">
    <source>
        <dbReference type="ARBA" id="ARBA00022884"/>
    </source>
</evidence>
<dbReference type="GO" id="GO:0022625">
    <property type="term" value="C:cytosolic large ribosomal subunit"/>
    <property type="evidence" value="ECO:0007669"/>
    <property type="project" value="TreeGrafter"/>
</dbReference>
<dbReference type="InterPro" id="IPR019926">
    <property type="entry name" value="Ribosomal_uL3_CS"/>
</dbReference>
<name>A0A7W3P4R8_9ACTN</name>
<keyword evidence="11" id="KW-1185">Reference proteome</keyword>
<dbReference type="FunFam" id="3.30.160.810:FF:000001">
    <property type="entry name" value="50S ribosomal protein L3"/>
    <property type="match status" value="1"/>
</dbReference>
<protein>
    <recommendedName>
        <fullName evidence="6 7">Large ribosomal subunit protein uL3</fullName>
    </recommendedName>
</protein>
<comment type="similarity">
    <text evidence="1 7 8">Belongs to the universal ribosomal protein uL3 family.</text>
</comment>
<sequence>MSSIKNRANTAADRKIKGLLGTKLGMTQLWDENNRVVPVTVVQAGPCVVTQVRTPATDGYSAVQLGFGAIKAKKVTEPARGHFAKADVTPRKHLVEIRTTDAGEYTAGQEVTADIFEAAEILDVTGVSKGKGTAGVMKRHGFGGLRASHGVHRKHRSPGSIGGCATPGRVFKGLRMAGRMGVERKTVQNLAVHSVDTERNLILIKGAIPGAKGGLVVLRSASKKPVPGEDA</sequence>
<dbReference type="Pfam" id="PF00297">
    <property type="entry name" value="Ribosomal_L3"/>
    <property type="match status" value="1"/>
</dbReference>
<gene>
    <name evidence="7" type="primary">rplC</name>
    <name evidence="10" type="ORF">FHX74_000689</name>
</gene>
<dbReference type="PANTHER" id="PTHR11229:SF16">
    <property type="entry name" value="LARGE RIBOSOMAL SUBUNIT PROTEIN UL3C"/>
    <property type="match status" value="1"/>
</dbReference>
<evidence type="ECO:0000256" key="5">
    <source>
        <dbReference type="ARBA" id="ARBA00023274"/>
    </source>
</evidence>
<dbReference type="EMBL" id="JACGWT010000001">
    <property type="protein sequence ID" value="MBA8793095.1"/>
    <property type="molecule type" value="Genomic_DNA"/>
</dbReference>
<dbReference type="FunFam" id="2.40.30.10:FF:000004">
    <property type="entry name" value="50S ribosomal protein L3"/>
    <property type="match status" value="1"/>
</dbReference>
<evidence type="ECO:0000256" key="1">
    <source>
        <dbReference type="ARBA" id="ARBA00006540"/>
    </source>
</evidence>
<evidence type="ECO:0000256" key="7">
    <source>
        <dbReference type="HAMAP-Rule" id="MF_01325"/>
    </source>
</evidence>
<evidence type="ECO:0000256" key="8">
    <source>
        <dbReference type="RuleBase" id="RU003905"/>
    </source>
</evidence>